<dbReference type="EMBL" id="JAHHHV010000012">
    <property type="protein sequence ID" value="MBW4464384.1"/>
    <property type="molecule type" value="Genomic_DNA"/>
</dbReference>
<sequence length="324" mass="34079">MNLTRILTAIAAPVLATVSFSNLAEAATFGPASNYNVFVFGDMNQSSDAEGRVAVGGNANFTNFGIGDRLENSNGADTRLVVGGDLNYQGGQIFGGSAVVGGQVKSNVNFNCGSNCKVSLGQPIDFGAAKTYLDGFSQQLGNLSNNGTTEYKWGGIHLQGGNSDLNVFTIDGSQFGNSSYLNLNGIQSGATVLFNILGDAVSIKNFGMNLNGINKENVLFNFVNATQVQTSGFSFAGSVLATNANFKFDNGNVEGRFIANSVTGSGEFHNVSFQGNVPVYTPSIPESHEPPVKPTEVPEPSLVLGLLVMLMAWRRNAAHHQQVA</sequence>
<feature type="signal peptide" evidence="1">
    <location>
        <begin position="1"/>
        <end position="26"/>
    </location>
</feature>
<evidence type="ECO:0000256" key="1">
    <source>
        <dbReference type="SAM" id="SignalP"/>
    </source>
</evidence>
<evidence type="ECO:0000259" key="2">
    <source>
        <dbReference type="Pfam" id="PF20597"/>
    </source>
</evidence>
<evidence type="ECO:0000313" key="3">
    <source>
        <dbReference type="EMBL" id="MBW4464384.1"/>
    </source>
</evidence>
<accession>A0A951U385</accession>
<dbReference type="Proteomes" id="UP000707356">
    <property type="component" value="Unassembled WGS sequence"/>
</dbReference>
<dbReference type="InterPro" id="IPR026588">
    <property type="entry name" value="Choice_anch_A"/>
</dbReference>
<organism evidence="3 4">
    <name type="scientific">Pegethrix bostrychoides GSE-TBD4-15B</name>
    <dbReference type="NCBI Taxonomy" id="2839662"/>
    <lineage>
        <taxon>Bacteria</taxon>
        <taxon>Bacillati</taxon>
        <taxon>Cyanobacteriota</taxon>
        <taxon>Cyanophyceae</taxon>
        <taxon>Oculatellales</taxon>
        <taxon>Oculatellaceae</taxon>
        <taxon>Pegethrix</taxon>
    </lineage>
</organism>
<evidence type="ECO:0000313" key="4">
    <source>
        <dbReference type="Proteomes" id="UP000707356"/>
    </source>
</evidence>
<dbReference type="AlphaFoldDB" id="A0A951U385"/>
<reference evidence="3" key="2">
    <citation type="journal article" date="2022" name="Microbiol. Resour. Announc.">
        <title>Metagenome Sequencing to Explore Phylogenomics of Terrestrial Cyanobacteria.</title>
        <authorList>
            <person name="Ward R.D."/>
            <person name="Stajich J.E."/>
            <person name="Johansen J.R."/>
            <person name="Huntemann M."/>
            <person name="Clum A."/>
            <person name="Foster B."/>
            <person name="Foster B."/>
            <person name="Roux S."/>
            <person name="Palaniappan K."/>
            <person name="Varghese N."/>
            <person name="Mukherjee S."/>
            <person name="Reddy T.B.K."/>
            <person name="Daum C."/>
            <person name="Copeland A."/>
            <person name="Chen I.A."/>
            <person name="Ivanova N.N."/>
            <person name="Kyrpides N.C."/>
            <person name="Shapiro N."/>
            <person name="Eloe-Fadrosh E.A."/>
            <person name="Pietrasiak N."/>
        </authorList>
    </citation>
    <scope>NUCLEOTIDE SEQUENCE</scope>
    <source>
        <strain evidence="3">GSE-TBD4-15B</strain>
    </source>
</reference>
<proteinExistence type="predicted"/>
<comment type="caution">
    <text evidence="3">The sequence shown here is derived from an EMBL/GenBank/DDBJ whole genome shotgun (WGS) entry which is preliminary data.</text>
</comment>
<keyword evidence="1" id="KW-0732">Signal</keyword>
<dbReference type="NCBIfam" id="TIGR04215">
    <property type="entry name" value="choice_anch_A"/>
    <property type="match status" value="1"/>
</dbReference>
<name>A0A951U385_9CYAN</name>
<gene>
    <name evidence="3" type="ORF">KME07_02950</name>
</gene>
<dbReference type="Pfam" id="PF20597">
    <property type="entry name" value="pAdhesive_15"/>
    <property type="match status" value="1"/>
</dbReference>
<reference evidence="3" key="1">
    <citation type="submission" date="2021-05" db="EMBL/GenBank/DDBJ databases">
        <authorList>
            <person name="Pietrasiak N."/>
            <person name="Ward R."/>
            <person name="Stajich J.E."/>
            <person name="Kurbessoian T."/>
        </authorList>
    </citation>
    <scope>NUCLEOTIDE SEQUENCE</scope>
    <source>
        <strain evidence="3">GSE-TBD4-15B</strain>
    </source>
</reference>
<feature type="domain" description="Choice-of-anchor A" evidence="2">
    <location>
        <begin position="29"/>
        <end position="270"/>
    </location>
</feature>
<feature type="chain" id="PRO_5036726574" evidence="1">
    <location>
        <begin position="27"/>
        <end position="324"/>
    </location>
</feature>
<protein>
    <submittedName>
        <fullName evidence="3">Choice-of-anchor A family protein</fullName>
    </submittedName>
</protein>